<evidence type="ECO:0000256" key="4">
    <source>
        <dbReference type="ARBA" id="ARBA00020295"/>
    </source>
</evidence>
<dbReference type="PANTHER" id="PTHR32438">
    <property type="entry name" value="4-ALPHA-GLUCANOTRANSFERASE DPE1, CHLOROPLASTIC/AMYLOPLASTIC"/>
    <property type="match status" value="1"/>
</dbReference>
<gene>
    <name evidence="11" type="primary">malQ</name>
    <name evidence="11" type="ORF">GF068_00775</name>
</gene>
<comment type="caution">
    <text evidence="11">The sequence shown here is derived from an EMBL/GenBank/DDBJ whole genome shotgun (WGS) entry which is preliminary data.</text>
</comment>
<evidence type="ECO:0000256" key="5">
    <source>
        <dbReference type="ARBA" id="ARBA00022676"/>
    </source>
</evidence>
<comment type="catalytic activity">
    <reaction evidence="1 10">
        <text>Transfers a segment of a (1-&gt;4)-alpha-D-glucan to a new position in an acceptor, which may be glucose or a (1-&gt;4)-alpha-D-glucan.</text>
        <dbReference type="EC" id="2.4.1.25"/>
    </reaction>
</comment>
<dbReference type="EMBL" id="WJIE01000001">
    <property type="protein sequence ID" value="MRG90463.1"/>
    <property type="molecule type" value="Genomic_DNA"/>
</dbReference>
<evidence type="ECO:0000256" key="10">
    <source>
        <dbReference type="RuleBase" id="RU361207"/>
    </source>
</evidence>
<protein>
    <recommendedName>
        <fullName evidence="4 10">4-alpha-glucanotransferase</fullName>
        <ecNumber evidence="3 10">2.4.1.25</ecNumber>
    </recommendedName>
    <alternativeName>
        <fullName evidence="8 10">Amylomaltase</fullName>
    </alternativeName>
    <alternativeName>
        <fullName evidence="9 10">Disproportionating enzyme</fullName>
    </alternativeName>
</protein>
<dbReference type="GO" id="GO:0005975">
    <property type="term" value="P:carbohydrate metabolic process"/>
    <property type="evidence" value="ECO:0007669"/>
    <property type="project" value="InterPro"/>
</dbReference>
<dbReference type="InterPro" id="IPR017853">
    <property type="entry name" value="GH"/>
</dbReference>
<evidence type="ECO:0000256" key="6">
    <source>
        <dbReference type="ARBA" id="ARBA00022679"/>
    </source>
</evidence>
<reference evidence="11 12" key="1">
    <citation type="submission" date="2019-10" db="EMBL/GenBank/DDBJ databases">
        <title>A soil myxobacterium in the family Polyangiaceae.</title>
        <authorList>
            <person name="Li Y."/>
            <person name="Wang J."/>
        </authorList>
    </citation>
    <scope>NUCLEOTIDE SEQUENCE [LARGE SCALE GENOMIC DNA]</scope>
    <source>
        <strain evidence="11 12">DSM 14734</strain>
    </source>
</reference>
<keyword evidence="6 10" id="KW-0808">Transferase</keyword>
<organism evidence="11 12">
    <name type="scientific">Polyangium spumosum</name>
    <dbReference type="NCBI Taxonomy" id="889282"/>
    <lineage>
        <taxon>Bacteria</taxon>
        <taxon>Pseudomonadati</taxon>
        <taxon>Myxococcota</taxon>
        <taxon>Polyangia</taxon>
        <taxon>Polyangiales</taxon>
        <taxon>Polyangiaceae</taxon>
        <taxon>Polyangium</taxon>
    </lineage>
</organism>
<dbReference type="NCBIfam" id="TIGR00217">
    <property type="entry name" value="malQ"/>
    <property type="match status" value="1"/>
</dbReference>
<dbReference type="RefSeq" id="WP_153817376.1">
    <property type="nucleotide sequence ID" value="NZ_WJIE01000001.1"/>
</dbReference>
<dbReference type="OrthoDB" id="9761577at2"/>
<dbReference type="NCBIfam" id="NF011080">
    <property type="entry name" value="PRK14508.1-3"/>
    <property type="match status" value="1"/>
</dbReference>
<dbReference type="InterPro" id="IPR003385">
    <property type="entry name" value="Glyco_hydro_77"/>
</dbReference>
<dbReference type="SUPFAM" id="SSF51445">
    <property type="entry name" value="(Trans)glycosidases"/>
    <property type="match status" value="1"/>
</dbReference>
<comment type="similarity">
    <text evidence="2 10">Belongs to the disproportionating enzyme family.</text>
</comment>
<dbReference type="AlphaFoldDB" id="A0A6N7PEH6"/>
<evidence type="ECO:0000256" key="7">
    <source>
        <dbReference type="ARBA" id="ARBA00023277"/>
    </source>
</evidence>
<evidence type="ECO:0000256" key="2">
    <source>
        <dbReference type="ARBA" id="ARBA00005684"/>
    </source>
</evidence>
<keyword evidence="12" id="KW-1185">Reference proteome</keyword>
<proteinExistence type="inferred from homology"/>
<evidence type="ECO:0000313" key="11">
    <source>
        <dbReference type="EMBL" id="MRG90463.1"/>
    </source>
</evidence>
<evidence type="ECO:0000256" key="8">
    <source>
        <dbReference type="ARBA" id="ARBA00031423"/>
    </source>
</evidence>
<keyword evidence="5 10" id="KW-0328">Glycosyltransferase</keyword>
<dbReference type="EC" id="2.4.1.25" evidence="3 10"/>
<evidence type="ECO:0000256" key="1">
    <source>
        <dbReference type="ARBA" id="ARBA00000439"/>
    </source>
</evidence>
<name>A0A6N7PEH6_9BACT</name>
<evidence type="ECO:0000256" key="3">
    <source>
        <dbReference type="ARBA" id="ARBA00012560"/>
    </source>
</evidence>
<evidence type="ECO:0000256" key="9">
    <source>
        <dbReference type="ARBA" id="ARBA00031501"/>
    </source>
</evidence>
<keyword evidence="7 10" id="KW-0119">Carbohydrate metabolism</keyword>
<sequence>MTQAQDKPRREAGILLHPTSLPGTYGMGDLGASARRFLDWLGMAGLGLWQVLPLNPTSNNCPYVCWSAFAGNPLLVDLVRLHEHGLLDATELAHDFNPASLVDFDAVRAFKEPRLDRAAERLLARPEHPLRAPLAAFREAEASWLEDSALFWLLSRKNGGKAWWDWEPALRDRDPAAITKARAEHAKEIEREIAILFFFEHQWSELRAYAHARGVRIVGDLPIYVDRNSVDVWAHRNLFHLDELGTPKTVSGVPPDYFSETGQLWGNPIYNWARMAEDDFAWWRARLRRILAHTDIARIDHFRAFAAYWEIPFGAPDARGGKWVTGPGLAFFQALERHGKMPLVAEDLGMIDEAVHELRRAAGLPGMRVLQFAFGGDADNTHLPHNHEPDNVVYPGTHDNDTTVGFWSAAPPHVRHHIQRYLRVSGQDIAWDFILAAFASTARTAIIPMQDVLARGSEARMNNPATTRDNWRFLLQGDVFRRETAMRLRELAELYGRVAEPTPTGAAR</sequence>
<evidence type="ECO:0000313" key="12">
    <source>
        <dbReference type="Proteomes" id="UP000440224"/>
    </source>
</evidence>
<dbReference type="GO" id="GO:0004134">
    <property type="term" value="F:4-alpha-glucanotransferase activity"/>
    <property type="evidence" value="ECO:0007669"/>
    <property type="project" value="UniProtKB-EC"/>
</dbReference>
<dbReference type="Proteomes" id="UP000440224">
    <property type="component" value="Unassembled WGS sequence"/>
</dbReference>
<accession>A0A6N7PEH6</accession>
<dbReference type="PANTHER" id="PTHR32438:SF5">
    <property type="entry name" value="4-ALPHA-GLUCANOTRANSFERASE DPE1, CHLOROPLASTIC_AMYLOPLASTIC"/>
    <property type="match status" value="1"/>
</dbReference>
<dbReference type="Gene3D" id="3.20.20.80">
    <property type="entry name" value="Glycosidases"/>
    <property type="match status" value="1"/>
</dbReference>
<dbReference type="Pfam" id="PF02446">
    <property type="entry name" value="Glyco_hydro_77"/>
    <property type="match status" value="1"/>
</dbReference>